<dbReference type="EMBL" id="CM029050">
    <property type="protein sequence ID" value="KAG2567017.1"/>
    <property type="molecule type" value="Genomic_DNA"/>
</dbReference>
<proteinExistence type="predicted"/>
<organism evidence="1 2">
    <name type="scientific">Panicum virgatum</name>
    <name type="common">Blackwell switchgrass</name>
    <dbReference type="NCBI Taxonomy" id="38727"/>
    <lineage>
        <taxon>Eukaryota</taxon>
        <taxon>Viridiplantae</taxon>
        <taxon>Streptophyta</taxon>
        <taxon>Embryophyta</taxon>
        <taxon>Tracheophyta</taxon>
        <taxon>Spermatophyta</taxon>
        <taxon>Magnoliopsida</taxon>
        <taxon>Liliopsida</taxon>
        <taxon>Poales</taxon>
        <taxon>Poaceae</taxon>
        <taxon>PACMAD clade</taxon>
        <taxon>Panicoideae</taxon>
        <taxon>Panicodae</taxon>
        <taxon>Paniceae</taxon>
        <taxon>Panicinae</taxon>
        <taxon>Panicum</taxon>
        <taxon>Panicum sect. Hiantes</taxon>
    </lineage>
</organism>
<dbReference type="Proteomes" id="UP000823388">
    <property type="component" value="Chromosome 7N"/>
</dbReference>
<comment type="caution">
    <text evidence="1">The sequence shown here is derived from an EMBL/GenBank/DDBJ whole genome shotgun (WGS) entry which is preliminary data.</text>
</comment>
<sequence>MTRAFKDKAHHIIVSSLKGSLLIVSSEKHLNLFL</sequence>
<protein>
    <submittedName>
        <fullName evidence="1">Uncharacterized protein</fullName>
    </submittedName>
</protein>
<evidence type="ECO:0000313" key="1">
    <source>
        <dbReference type="EMBL" id="KAG2567017.1"/>
    </source>
</evidence>
<reference evidence="1" key="1">
    <citation type="submission" date="2020-05" db="EMBL/GenBank/DDBJ databases">
        <title>WGS assembly of Panicum virgatum.</title>
        <authorList>
            <person name="Lovell J.T."/>
            <person name="Jenkins J."/>
            <person name="Shu S."/>
            <person name="Juenger T.E."/>
            <person name="Schmutz J."/>
        </authorList>
    </citation>
    <scope>NUCLEOTIDE SEQUENCE</scope>
    <source>
        <strain evidence="1">AP13</strain>
    </source>
</reference>
<accession>A0A8T0PX02</accession>
<evidence type="ECO:0000313" key="2">
    <source>
        <dbReference type="Proteomes" id="UP000823388"/>
    </source>
</evidence>
<name>A0A8T0PX02_PANVG</name>
<dbReference type="AlphaFoldDB" id="A0A8T0PX02"/>
<keyword evidence="2" id="KW-1185">Reference proteome</keyword>
<gene>
    <name evidence="1" type="ORF">PVAP13_7NG226300</name>
</gene>